<proteinExistence type="predicted"/>
<dbReference type="AlphaFoldDB" id="A0A846R190"/>
<name>A0A846R190_9FLAO</name>
<dbReference type="RefSeq" id="WP_167964975.1">
    <property type="nucleotide sequence ID" value="NZ_JAATJJ010000002.1"/>
</dbReference>
<feature type="coiled-coil region" evidence="1">
    <location>
        <begin position="71"/>
        <end position="98"/>
    </location>
</feature>
<evidence type="ECO:0008006" key="4">
    <source>
        <dbReference type="Google" id="ProtNLM"/>
    </source>
</evidence>
<dbReference type="Gene3D" id="1.10.1660.10">
    <property type="match status" value="1"/>
</dbReference>
<sequence>METRKYIAISDFCDSHRIDESFVFALSEFEIVQINYSEEQPFFHLDELPKLEKMVRLHHDLNINIDGLEAIHHLLEKIEKLNEELTVLKRKLNRFEGH</sequence>
<evidence type="ECO:0000313" key="2">
    <source>
        <dbReference type="EMBL" id="NJB72193.1"/>
    </source>
</evidence>
<dbReference type="Proteomes" id="UP000590442">
    <property type="component" value="Unassembled WGS sequence"/>
</dbReference>
<comment type="caution">
    <text evidence="2">The sequence shown here is derived from an EMBL/GenBank/DDBJ whole genome shotgun (WGS) entry which is preliminary data.</text>
</comment>
<evidence type="ECO:0000256" key="1">
    <source>
        <dbReference type="SAM" id="Coils"/>
    </source>
</evidence>
<keyword evidence="3" id="KW-1185">Reference proteome</keyword>
<gene>
    <name evidence="2" type="ORF">GGR42_002684</name>
</gene>
<evidence type="ECO:0000313" key="3">
    <source>
        <dbReference type="Proteomes" id="UP000590442"/>
    </source>
</evidence>
<dbReference type="EMBL" id="JAATJJ010000002">
    <property type="protein sequence ID" value="NJB72193.1"/>
    <property type="molecule type" value="Genomic_DNA"/>
</dbReference>
<dbReference type="Pfam" id="PF13591">
    <property type="entry name" value="MerR_2"/>
    <property type="match status" value="1"/>
</dbReference>
<protein>
    <recommendedName>
        <fullName evidence="4">MerR HTH family regulatory protein</fullName>
    </recommendedName>
</protein>
<accession>A0A846R190</accession>
<reference evidence="2 3" key="1">
    <citation type="submission" date="2020-03" db="EMBL/GenBank/DDBJ databases">
        <title>Genomic Encyclopedia of Type Strains, Phase IV (KMG-IV): sequencing the most valuable type-strain genomes for metagenomic binning, comparative biology and taxonomic classification.</title>
        <authorList>
            <person name="Goeker M."/>
        </authorList>
    </citation>
    <scope>NUCLEOTIDE SEQUENCE [LARGE SCALE GENOMIC DNA]</scope>
    <source>
        <strain evidence="2 3">DSM 29762</strain>
    </source>
</reference>
<keyword evidence="1" id="KW-0175">Coiled coil</keyword>
<organism evidence="2 3">
    <name type="scientific">Saonia flava</name>
    <dbReference type="NCBI Taxonomy" id="523696"/>
    <lineage>
        <taxon>Bacteria</taxon>
        <taxon>Pseudomonadati</taxon>
        <taxon>Bacteroidota</taxon>
        <taxon>Flavobacteriia</taxon>
        <taxon>Flavobacteriales</taxon>
        <taxon>Flavobacteriaceae</taxon>
        <taxon>Saonia</taxon>
    </lineage>
</organism>